<dbReference type="Proteomes" id="UP001324993">
    <property type="component" value="Chromosome"/>
</dbReference>
<protein>
    <submittedName>
        <fullName evidence="4">Class II aldolase/adducin family protein</fullName>
    </submittedName>
</protein>
<evidence type="ECO:0000259" key="3">
    <source>
        <dbReference type="SMART" id="SM01007"/>
    </source>
</evidence>
<proteinExistence type="predicted"/>
<dbReference type="InterPro" id="IPR001303">
    <property type="entry name" value="Aldolase_II/adducin_N"/>
</dbReference>
<dbReference type="PANTHER" id="PTHR22789">
    <property type="entry name" value="FUCULOSE PHOSPHATE ALDOLASE"/>
    <property type="match status" value="1"/>
</dbReference>
<gene>
    <name evidence="4" type="ORF">SH580_21705</name>
</gene>
<feature type="domain" description="Class II aldolase/adducin N-terminal" evidence="3">
    <location>
        <begin position="232"/>
        <end position="405"/>
    </location>
</feature>
<keyword evidence="1" id="KW-0479">Metal-binding</keyword>
<evidence type="ECO:0000313" key="4">
    <source>
        <dbReference type="EMBL" id="WPJ96034.1"/>
    </source>
</evidence>
<evidence type="ECO:0000313" key="5">
    <source>
        <dbReference type="Proteomes" id="UP001324993"/>
    </source>
</evidence>
<dbReference type="InterPro" id="IPR036409">
    <property type="entry name" value="Aldolase_II/adducin_N_sf"/>
</dbReference>
<dbReference type="RefSeq" id="WP_319832901.1">
    <property type="nucleotide sequence ID" value="NZ_CP138858.1"/>
</dbReference>
<reference evidence="4 5" key="1">
    <citation type="submission" date="2023-11" db="EMBL/GenBank/DDBJ databases">
        <title>Coraliomargarita sp. nov., isolated from marine algae.</title>
        <authorList>
            <person name="Lee J.K."/>
            <person name="Baek J.H."/>
            <person name="Kim J.M."/>
            <person name="Choi D.G."/>
            <person name="Jeon C.O."/>
        </authorList>
    </citation>
    <scope>NUCLEOTIDE SEQUENCE [LARGE SCALE GENOMIC DNA]</scope>
    <source>
        <strain evidence="4 5">J2-16</strain>
    </source>
</reference>
<organism evidence="4 5">
    <name type="scientific">Coraliomargarita algicola</name>
    <dbReference type="NCBI Taxonomy" id="3092156"/>
    <lineage>
        <taxon>Bacteria</taxon>
        <taxon>Pseudomonadati</taxon>
        <taxon>Verrucomicrobiota</taxon>
        <taxon>Opitutia</taxon>
        <taxon>Puniceicoccales</taxon>
        <taxon>Coraliomargaritaceae</taxon>
        <taxon>Coraliomargarita</taxon>
    </lineage>
</organism>
<dbReference type="SUPFAM" id="SSF53639">
    <property type="entry name" value="AraD/HMP-PK domain-like"/>
    <property type="match status" value="2"/>
</dbReference>
<name>A0ABZ0RST6_9BACT</name>
<sequence>MNFELLHPRDQIELTMARIYRRYMTTTSGGNISVRSDNGDVWITPARVDKGNLTRRDMARVKLDGTQVDGPHPPSSECPFHLSVYNARPDIGAVIHAHPGALVSFSICAQVPETRVFPEAWNVCGAVAFAPYALPGSDALGDSIAAQFAASPNTFCVVMENHGVVVGGVDLKDAFRRFETLEFTARTILQARNLGEMRCLESAQLAKAAAALTQLPVREPQAPSNRERELRREIHDFIHRAYAHGLVTSSWGSLSARIDDNSFLITPTRVDREYLTIDDLVVVTNGECAEGLYPSRATNLHKAIYDAHPEVHSVMNALPVNATAFSISDDRLDTRTIPESYLFLKDVPLMPFDEMMETPDAVAKYVGPDNPVMLLQHNGALVAGRTVLDAFDRMEVLEATAQAIIQSKPLGEISSMNDSVIDELVKAFGRV</sequence>
<dbReference type="PANTHER" id="PTHR22789:SF0">
    <property type="entry name" value="3-OXO-TETRONATE 4-PHOSPHATE DECARBOXYLASE-RELATED"/>
    <property type="match status" value="1"/>
</dbReference>
<dbReference type="EMBL" id="CP138858">
    <property type="protein sequence ID" value="WPJ96034.1"/>
    <property type="molecule type" value="Genomic_DNA"/>
</dbReference>
<dbReference type="SMART" id="SM01007">
    <property type="entry name" value="Aldolase_II"/>
    <property type="match status" value="2"/>
</dbReference>
<keyword evidence="5" id="KW-1185">Reference proteome</keyword>
<feature type="domain" description="Class II aldolase/adducin N-terminal" evidence="3">
    <location>
        <begin position="10"/>
        <end position="189"/>
    </location>
</feature>
<evidence type="ECO:0000256" key="2">
    <source>
        <dbReference type="ARBA" id="ARBA00023239"/>
    </source>
</evidence>
<keyword evidence="2" id="KW-0456">Lyase</keyword>
<accession>A0ABZ0RST6</accession>
<dbReference type="InterPro" id="IPR050197">
    <property type="entry name" value="Aldolase_class_II_sugar_metab"/>
</dbReference>
<dbReference type="Gene3D" id="3.40.225.10">
    <property type="entry name" value="Class II aldolase/adducin N-terminal domain"/>
    <property type="match status" value="2"/>
</dbReference>
<evidence type="ECO:0000256" key="1">
    <source>
        <dbReference type="ARBA" id="ARBA00022723"/>
    </source>
</evidence>
<dbReference type="Pfam" id="PF00596">
    <property type="entry name" value="Aldolase_II"/>
    <property type="match status" value="2"/>
</dbReference>